<organism evidence="1 2">
    <name type="scientific">Daphnia pulex</name>
    <name type="common">Water flea</name>
    <dbReference type="NCBI Taxonomy" id="6669"/>
    <lineage>
        <taxon>Eukaryota</taxon>
        <taxon>Metazoa</taxon>
        <taxon>Ecdysozoa</taxon>
        <taxon>Arthropoda</taxon>
        <taxon>Crustacea</taxon>
        <taxon>Branchiopoda</taxon>
        <taxon>Diplostraca</taxon>
        <taxon>Cladocera</taxon>
        <taxon>Anomopoda</taxon>
        <taxon>Daphniidae</taxon>
        <taxon>Daphnia</taxon>
    </lineage>
</organism>
<dbReference type="KEGG" id="dpx:DAPPUDRAFT_323674"/>
<accession>E9GZF6</accession>
<evidence type="ECO:0000313" key="2">
    <source>
        <dbReference type="Proteomes" id="UP000000305"/>
    </source>
</evidence>
<dbReference type="Proteomes" id="UP000000305">
    <property type="component" value="Unassembled WGS sequence"/>
</dbReference>
<dbReference type="EMBL" id="GL732577">
    <property type="protein sequence ID" value="EFX75167.1"/>
    <property type="molecule type" value="Genomic_DNA"/>
</dbReference>
<evidence type="ECO:0000313" key="1">
    <source>
        <dbReference type="EMBL" id="EFX75167.1"/>
    </source>
</evidence>
<dbReference type="PhylomeDB" id="E9GZF6"/>
<protein>
    <submittedName>
        <fullName evidence="1">Uncharacterized protein</fullName>
    </submittedName>
</protein>
<dbReference type="AlphaFoldDB" id="E9GZF6"/>
<keyword evidence="2" id="KW-1185">Reference proteome</keyword>
<proteinExistence type="predicted"/>
<name>E9GZF6_DAPPU</name>
<gene>
    <name evidence="1" type="ORF">DAPPUDRAFT_323674</name>
</gene>
<sequence length="100" mass="12017">MYLEIAHSHKLFVFMTHHLGSCYRFAQRKENGQWRALLTIYGDQARNQTAFRQDIDEAKDICIKYYVIFLIKENIMTWDYLPGQNFENYKHLIQKTLQPG</sequence>
<dbReference type="HOGENOM" id="CLU_2308836_0_0_1"/>
<reference evidence="1 2" key="1">
    <citation type="journal article" date="2011" name="Science">
        <title>The ecoresponsive genome of Daphnia pulex.</title>
        <authorList>
            <person name="Colbourne J.K."/>
            <person name="Pfrender M.E."/>
            <person name="Gilbert D."/>
            <person name="Thomas W.K."/>
            <person name="Tucker A."/>
            <person name="Oakley T.H."/>
            <person name="Tokishita S."/>
            <person name="Aerts A."/>
            <person name="Arnold G.J."/>
            <person name="Basu M.K."/>
            <person name="Bauer D.J."/>
            <person name="Caceres C.E."/>
            <person name="Carmel L."/>
            <person name="Casola C."/>
            <person name="Choi J.H."/>
            <person name="Detter J.C."/>
            <person name="Dong Q."/>
            <person name="Dusheyko S."/>
            <person name="Eads B.D."/>
            <person name="Frohlich T."/>
            <person name="Geiler-Samerotte K.A."/>
            <person name="Gerlach D."/>
            <person name="Hatcher P."/>
            <person name="Jogdeo S."/>
            <person name="Krijgsveld J."/>
            <person name="Kriventseva E.V."/>
            <person name="Kultz D."/>
            <person name="Laforsch C."/>
            <person name="Lindquist E."/>
            <person name="Lopez J."/>
            <person name="Manak J.R."/>
            <person name="Muller J."/>
            <person name="Pangilinan J."/>
            <person name="Patwardhan R.P."/>
            <person name="Pitluck S."/>
            <person name="Pritham E.J."/>
            <person name="Rechtsteiner A."/>
            <person name="Rho M."/>
            <person name="Rogozin I.B."/>
            <person name="Sakarya O."/>
            <person name="Salamov A."/>
            <person name="Schaack S."/>
            <person name="Shapiro H."/>
            <person name="Shiga Y."/>
            <person name="Skalitzky C."/>
            <person name="Smith Z."/>
            <person name="Souvorov A."/>
            <person name="Sung W."/>
            <person name="Tang Z."/>
            <person name="Tsuchiya D."/>
            <person name="Tu H."/>
            <person name="Vos H."/>
            <person name="Wang M."/>
            <person name="Wolf Y.I."/>
            <person name="Yamagata H."/>
            <person name="Yamada T."/>
            <person name="Ye Y."/>
            <person name="Shaw J.R."/>
            <person name="Andrews J."/>
            <person name="Crease T.J."/>
            <person name="Tang H."/>
            <person name="Lucas S.M."/>
            <person name="Robertson H.M."/>
            <person name="Bork P."/>
            <person name="Koonin E.V."/>
            <person name="Zdobnov E.M."/>
            <person name="Grigoriev I.V."/>
            <person name="Lynch M."/>
            <person name="Boore J.L."/>
        </authorList>
    </citation>
    <scope>NUCLEOTIDE SEQUENCE [LARGE SCALE GENOMIC DNA]</scope>
</reference>
<dbReference type="InParanoid" id="E9GZF6"/>